<dbReference type="EMBL" id="POTM01000060">
    <property type="protein sequence ID" value="TLH61010.1"/>
    <property type="molecule type" value="Genomic_DNA"/>
</dbReference>
<gene>
    <name evidence="2" type="ORF">C1S79_25820</name>
</gene>
<feature type="region of interest" description="Disordered" evidence="1">
    <location>
        <begin position="1"/>
        <end position="21"/>
    </location>
</feature>
<reference evidence="2 3" key="1">
    <citation type="submission" date="2018-01" db="EMBL/GenBank/DDBJ databases">
        <title>Comparative genomics of Mycobacterium mucogenicum and Mycobacterium neoaurum clade members emphasizing tRNA and non-coding RNA.</title>
        <authorList>
            <person name="Behra P.R.K."/>
            <person name="Pettersson B.M.F."/>
            <person name="Das S."/>
            <person name="Dasgupta S."/>
            <person name="Kirsebom L.A."/>
        </authorList>
    </citation>
    <scope>NUCLEOTIDE SEQUENCE [LARGE SCALE GENOMIC DNA]</scope>
    <source>
        <strain evidence="2 3">DSM 45104</strain>
    </source>
</reference>
<organism evidence="2 3">
    <name type="scientific">Mycolicibacterium phocaicum</name>
    <dbReference type="NCBI Taxonomy" id="319706"/>
    <lineage>
        <taxon>Bacteria</taxon>
        <taxon>Bacillati</taxon>
        <taxon>Actinomycetota</taxon>
        <taxon>Actinomycetes</taxon>
        <taxon>Mycobacteriales</taxon>
        <taxon>Mycobacteriaceae</taxon>
        <taxon>Mycolicibacterium</taxon>
    </lineage>
</organism>
<keyword evidence="3" id="KW-1185">Reference proteome</keyword>
<proteinExistence type="predicted"/>
<evidence type="ECO:0000313" key="3">
    <source>
        <dbReference type="Proteomes" id="UP000309984"/>
    </source>
</evidence>
<dbReference type="RefSeq" id="WP_138251038.1">
    <property type="nucleotide sequence ID" value="NZ_AP022616.1"/>
</dbReference>
<accession>A0A7I7ZTD5</accession>
<dbReference type="AlphaFoldDB" id="A0A7I7ZTD5"/>
<comment type="caution">
    <text evidence="2">The sequence shown here is derived from an EMBL/GenBank/DDBJ whole genome shotgun (WGS) entry which is preliminary data.</text>
</comment>
<name>A0A7I7ZTD5_9MYCO</name>
<evidence type="ECO:0000256" key="1">
    <source>
        <dbReference type="SAM" id="MobiDB-lite"/>
    </source>
</evidence>
<feature type="compositionally biased region" description="Acidic residues" evidence="1">
    <location>
        <begin position="12"/>
        <end position="21"/>
    </location>
</feature>
<dbReference type="Proteomes" id="UP000309984">
    <property type="component" value="Unassembled WGS sequence"/>
</dbReference>
<protein>
    <submittedName>
        <fullName evidence="2">Uncharacterized protein</fullName>
    </submittedName>
</protein>
<sequence length="100" mass="10466">MTGTEIALPDGADPEFSEGEWEADIDSPTGWYRCVWSPAFGNDDVRVVATQYLDGSLGTAEESPHVSLGSGEAITPAEARKAAAALNAAADLADKWAVAR</sequence>
<evidence type="ECO:0000313" key="2">
    <source>
        <dbReference type="EMBL" id="TLH61010.1"/>
    </source>
</evidence>